<feature type="transmembrane region" description="Helical" evidence="1">
    <location>
        <begin position="103"/>
        <end position="123"/>
    </location>
</feature>
<feature type="transmembrane region" description="Helical" evidence="1">
    <location>
        <begin position="36"/>
        <end position="56"/>
    </location>
</feature>
<feature type="transmembrane region" description="Helical" evidence="1">
    <location>
        <begin position="77"/>
        <end position="97"/>
    </location>
</feature>
<evidence type="ECO:0000256" key="1">
    <source>
        <dbReference type="SAM" id="Phobius"/>
    </source>
</evidence>
<keyword evidence="1" id="KW-0812">Transmembrane</keyword>
<dbReference type="Proteomes" id="UP000198785">
    <property type="component" value="Unassembled WGS sequence"/>
</dbReference>
<sequence>MQQLYRFLVYSNLLIALAAVAQCLLTYLILDRSPHVAILAIEFASTLLLYNVSLYISKPKNPETSPFERTRWFFQHIWLFWLTSSIAFFGLLFSLFYVHWTTVAFLGGVGLVSLAYGFPLFGFRGRKVGLRQIPGLKVFHIAVIWSLSGVGLPVVEMWANGDSIDWYVANYLGVIKIVFLLICTLPFDIRDMKQDALYGLKTLPNMLGEFRAKQMCYLLLGLHAILVIFAPYVLMIKIGLLLTNFFVLLIYGKLFRATVSSYESVYLLDAVLVLQYVVVAVIIQIY</sequence>
<evidence type="ECO:0000313" key="3">
    <source>
        <dbReference type="Proteomes" id="UP000198785"/>
    </source>
</evidence>
<accession>A0A1I6TBE7</accession>
<proteinExistence type="predicted"/>
<protein>
    <recommendedName>
        <fullName evidence="4">UbiA prenyltransferase family protein</fullName>
    </recommendedName>
</protein>
<dbReference type="STRING" id="683125.SAMN05660206_10650"/>
<evidence type="ECO:0008006" key="4">
    <source>
        <dbReference type="Google" id="ProtNLM"/>
    </source>
</evidence>
<feature type="transmembrane region" description="Helical" evidence="1">
    <location>
        <begin position="7"/>
        <end position="30"/>
    </location>
</feature>
<keyword evidence="1" id="KW-0472">Membrane</keyword>
<evidence type="ECO:0000313" key="2">
    <source>
        <dbReference type="EMBL" id="SFS86522.1"/>
    </source>
</evidence>
<dbReference type="AlphaFoldDB" id="A0A1I6TBE7"/>
<feature type="transmembrane region" description="Helical" evidence="1">
    <location>
        <begin position="135"/>
        <end position="155"/>
    </location>
</feature>
<dbReference type="RefSeq" id="WP_093365497.1">
    <property type="nucleotide sequence ID" value="NZ_FOZZ01000006.1"/>
</dbReference>
<dbReference type="OrthoDB" id="1467772at2"/>
<gene>
    <name evidence="2" type="ORF">SAMN05660206_10650</name>
</gene>
<feature type="transmembrane region" description="Helical" evidence="1">
    <location>
        <begin position="167"/>
        <end position="187"/>
    </location>
</feature>
<keyword evidence="1" id="KW-1133">Transmembrane helix</keyword>
<feature type="transmembrane region" description="Helical" evidence="1">
    <location>
        <begin position="266"/>
        <end position="285"/>
    </location>
</feature>
<organism evidence="2 3">
    <name type="scientific">Sphingobacterium wenxiniae</name>
    <dbReference type="NCBI Taxonomy" id="683125"/>
    <lineage>
        <taxon>Bacteria</taxon>
        <taxon>Pseudomonadati</taxon>
        <taxon>Bacteroidota</taxon>
        <taxon>Sphingobacteriia</taxon>
        <taxon>Sphingobacteriales</taxon>
        <taxon>Sphingobacteriaceae</taxon>
        <taxon>Sphingobacterium</taxon>
    </lineage>
</organism>
<dbReference type="EMBL" id="FOZZ01000006">
    <property type="protein sequence ID" value="SFS86522.1"/>
    <property type="molecule type" value="Genomic_DNA"/>
</dbReference>
<name>A0A1I6TBE7_9SPHI</name>
<reference evidence="2 3" key="1">
    <citation type="submission" date="2016-10" db="EMBL/GenBank/DDBJ databases">
        <authorList>
            <person name="de Groot N.N."/>
        </authorList>
    </citation>
    <scope>NUCLEOTIDE SEQUENCE [LARGE SCALE GENOMIC DNA]</scope>
    <source>
        <strain evidence="2 3">DSM 22789</strain>
    </source>
</reference>
<keyword evidence="3" id="KW-1185">Reference proteome</keyword>
<feature type="transmembrane region" description="Helical" evidence="1">
    <location>
        <begin position="215"/>
        <end position="232"/>
    </location>
</feature>